<comment type="subcellular location">
    <subcellularLocation>
        <location evidence="11">Cytoplasm</location>
    </subcellularLocation>
</comment>
<feature type="repeat" description="CXXCXGXG motif" evidence="11">
    <location>
        <begin position="213"/>
        <end position="220"/>
    </location>
</feature>
<feature type="binding site" evidence="11">
    <location>
        <position position="202"/>
    </location>
    <ligand>
        <name>Zn(2+)</name>
        <dbReference type="ChEBI" id="CHEBI:29105"/>
        <label>2</label>
    </ligand>
</feature>
<comment type="subunit">
    <text evidence="11">Homodimer.</text>
</comment>
<evidence type="ECO:0000256" key="10">
    <source>
        <dbReference type="ARBA" id="ARBA00067609"/>
    </source>
</evidence>
<feature type="binding site" evidence="11">
    <location>
        <position position="199"/>
    </location>
    <ligand>
        <name>Zn(2+)</name>
        <dbReference type="ChEBI" id="CHEBI:29105"/>
        <label>2</label>
    </ligand>
</feature>
<dbReference type="AlphaFoldDB" id="A0A2H0W3I2"/>
<feature type="binding site" evidence="11">
    <location>
        <position position="156"/>
    </location>
    <ligand>
        <name>Zn(2+)</name>
        <dbReference type="ChEBI" id="CHEBI:29105"/>
        <label>1</label>
    </ligand>
</feature>
<dbReference type="GO" id="GO:0009408">
    <property type="term" value="P:response to heat"/>
    <property type="evidence" value="ECO:0007669"/>
    <property type="project" value="InterPro"/>
</dbReference>
<accession>A0A2H0W3I2</accession>
<dbReference type="PROSITE" id="PS50076">
    <property type="entry name" value="DNAJ_2"/>
    <property type="match status" value="1"/>
</dbReference>
<keyword evidence="6 11" id="KW-0862">Zinc</keyword>
<dbReference type="Pfam" id="PF00684">
    <property type="entry name" value="DnaJ_CXXCXGXG"/>
    <property type="match status" value="1"/>
</dbReference>
<dbReference type="Pfam" id="PF00226">
    <property type="entry name" value="DnaJ"/>
    <property type="match status" value="1"/>
</dbReference>
<keyword evidence="3 11" id="KW-0479">Metal-binding</keyword>
<evidence type="ECO:0000256" key="4">
    <source>
        <dbReference type="ARBA" id="ARBA00022737"/>
    </source>
</evidence>
<organism evidence="15 16">
    <name type="scientific">Candidatus Buchananbacteria bacterium CG10_big_fil_rev_8_21_14_0_10_33_19</name>
    <dbReference type="NCBI Taxonomy" id="1974525"/>
    <lineage>
        <taxon>Bacteria</taxon>
        <taxon>Candidatus Buchananiibacteriota</taxon>
    </lineage>
</organism>
<comment type="caution">
    <text evidence="15">The sequence shown here is derived from an EMBL/GenBank/DDBJ whole genome shotgun (WGS) entry which is preliminary data.</text>
</comment>
<dbReference type="SUPFAM" id="SSF49493">
    <property type="entry name" value="HSP40/DnaJ peptide-binding domain"/>
    <property type="match status" value="2"/>
</dbReference>
<feature type="zinc finger region" description="CR-type" evidence="12">
    <location>
        <begin position="143"/>
        <end position="225"/>
    </location>
</feature>
<dbReference type="InterPro" id="IPR001623">
    <property type="entry name" value="DnaJ_domain"/>
</dbReference>
<comment type="similarity">
    <text evidence="9 11">Belongs to the DnaJ family.</text>
</comment>
<dbReference type="HAMAP" id="MF_01152">
    <property type="entry name" value="DnaJ"/>
    <property type="match status" value="1"/>
</dbReference>
<feature type="domain" description="CR-type" evidence="14">
    <location>
        <begin position="143"/>
        <end position="225"/>
    </location>
</feature>
<evidence type="ECO:0000259" key="13">
    <source>
        <dbReference type="PROSITE" id="PS50076"/>
    </source>
</evidence>
<dbReference type="SUPFAM" id="SSF57938">
    <property type="entry name" value="DnaJ/Hsp40 cysteine-rich domain"/>
    <property type="match status" value="1"/>
</dbReference>
<evidence type="ECO:0000259" key="14">
    <source>
        <dbReference type="PROSITE" id="PS51188"/>
    </source>
</evidence>
<dbReference type="FunFam" id="2.10.230.10:FF:000002">
    <property type="entry name" value="Molecular chaperone DnaJ"/>
    <property type="match status" value="1"/>
</dbReference>
<dbReference type="Gene3D" id="1.10.287.110">
    <property type="entry name" value="DnaJ domain"/>
    <property type="match status" value="1"/>
</dbReference>
<reference evidence="16" key="1">
    <citation type="submission" date="2017-09" db="EMBL/GenBank/DDBJ databases">
        <title>Depth-based differentiation of microbial function through sediment-hosted aquifers and enrichment of novel symbionts in the deep terrestrial subsurface.</title>
        <authorList>
            <person name="Probst A.J."/>
            <person name="Ladd B."/>
            <person name="Jarett J.K."/>
            <person name="Geller-Mcgrath D.E."/>
            <person name="Sieber C.M.K."/>
            <person name="Emerson J.B."/>
            <person name="Anantharaman K."/>
            <person name="Thomas B.C."/>
            <person name="Malmstrom R."/>
            <person name="Stieglmeier M."/>
            <person name="Klingl A."/>
            <person name="Woyke T."/>
            <person name="Ryan C.M."/>
            <person name="Banfield J.F."/>
        </authorList>
    </citation>
    <scope>NUCLEOTIDE SEQUENCE [LARGE SCALE GENOMIC DNA]</scope>
</reference>
<gene>
    <name evidence="11 15" type="primary">dnaJ</name>
    <name evidence="15" type="ORF">COT80_04010</name>
</gene>
<feature type="repeat" description="CXXCXGXG motif" evidence="11">
    <location>
        <begin position="156"/>
        <end position="163"/>
    </location>
</feature>
<dbReference type="GO" id="GO:0005524">
    <property type="term" value="F:ATP binding"/>
    <property type="evidence" value="ECO:0007669"/>
    <property type="project" value="InterPro"/>
</dbReference>
<evidence type="ECO:0000313" key="15">
    <source>
        <dbReference type="EMBL" id="PIS05906.1"/>
    </source>
</evidence>
<dbReference type="CDD" id="cd06257">
    <property type="entry name" value="DnaJ"/>
    <property type="match status" value="1"/>
</dbReference>
<keyword evidence="8 11" id="KW-0143">Chaperone</keyword>
<keyword evidence="5 11" id="KW-0863">Zinc-finger</keyword>
<dbReference type="SMART" id="SM00271">
    <property type="entry name" value="DnaJ"/>
    <property type="match status" value="1"/>
</dbReference>
<comment type="domain">
    <text evidence="11">The J domain is necessary and sufficient to stimulate DnaK ATPase activity. Zinc center 1 plays an important role in the autonomous, DnaK-independent chaperone activity of DnaJ. Zinc center 2 is essential for interaction with DnaK and for DnaJ activity.</text>
</comment>
<dbReference type="PANTHER" id="PTHR43096:SF48">
    <property type="entry name" value="CHAPERONE PROTEIN DNAJ"/>
    <property type="match status" value="1"/>
</dbReference>
<dbReference type="InterPro" id="IPR008971">
    <property type="entry name" value="HSP40/DnaJ_pept-bd"/>
</dbReference>
<feature type="binding site" evidence="11">
    <location>
        <position position="213"/>
    </location>
    <ligand>
        <name>Zn(2+)</name>
        <dbReference type="ChEBI" id="CHEBI:29105"/>
        <label>1</label>
    </ligand>
</feature>
<evidence type="ECO:0000313" key="16">
    <source>
        <dbReference type="Proteomes" id="UP000229056"/>
    </source>
</evidence>
<evidence type="ECO:0000256" key="8">
    <source>
        <dbReference type="ARBA" id="ARBA00023186"/>
    </source>
</evidence>
<dbReference type="CDD" id="cd10719">
    <property type="entry name" value="DnaJ_zf"/>
    <property type="match status" value="1"/>
</dbReference>
<evidence type="ECO:0000256" key="12">
    <source>
        <dbReference type="PROSITE-ProRule" id="PRU00546"/>
    </source>
</evidence>
<dbReference type="Gene3D" id="2.60.260.20">
    <property type="entry name" value="Urease metallochaperone UreE, N-terminal domain"/>
    <property type="match status" value="2"/>
</dbReference>
<feature type="domain" description="J" evidence="13">
    <location>
        <begin position="4"/>
        <end position="66"/>
    </location>
</feature>
<evidence type="ECO:0000256" key="6">
    <source>
        <dbReference type="ARBA" id="ARBA00022833"/>
    </source>
</evidence>
<evidence type="ECO:0000256" key="2">
    <source>
        <dbReference type="ARBA" id="ARBA00022705"/>
    </source>
</evidence>
<dbReference type="InterPro" id="IPR012724">
    <property type="entry name" value="DnaJ"/>
</dbReference>
<dbReference type="PANTHER" id="PTHR43096">
    <property type="entry name" value="DNAJ HOMOLOG 1, MITOCHONDRIAL-RELATED"/>
    <property type="match status" value="1"/>
</dbReference>
<dbReference type="GO" id="GO:0031072">
    <property type="term" value="F:heat shock protein binding"/>
    <property type="evidence" value="ECO:0007669"/>
    <property type="project" value="InterPro"/>
</dbReference>
<dbReference type="GO" id="GO:0008270">
    <property type="term" value="F:zinc ion binding"/>
    <property type="evidence" value="ECO:0007669"/>
    <property type="project" value="UniProtKB-UniRule"/>
</dbReference>
<comment type="function">
    <text evidence="11">Participates actively in the response to hyperosmotic and heat shock by preventing the aggregation of stress-denatured proteins and by disaggregating proteins, also in an autonomous, DnaK-independent fashion. Unfolded proteins bind initially to DnaJ; upon interaction with the DnaJ-bound protein, DnaK hydrolyzes its bound ATP, resulting in the formation of a stable complex. GrpE releases ADP from DnaK; ATP binding to DnaK triggers the release of the substrate protein, thus completing the reaction cycle. Several rounds of ATP-dependent interactions between DnaJ, DnaK and GrpE are required for fully efficient folding. Also involved, together with DnaK and GrpE, in the DNA replication of plasmids through activation of initiation proteins.</text>
</comment>
<dbReference type="InterPro" id="IPR001305">
    <property type="entry name" value="HSP_DnaJ_Cys-rich_dom"/>
</dbReference>
<dbReference type="NCBIfam" id="NF008035">
    <property type="entry name" value="PRK10767.1"/>
    <property type="match status" value="1"/>
</dbReference>
<feature type="repeat" description="CXXCXGXG motif" evidence="11">
    <location>
        <begin position="199"/>
        <end position="206"/>
    </location>
</feature>
<evidence type="ECO:0000256" key="1">
    <source>
        <dbReference type="ARBA" id="ARBA00022490"/>
    </source>
</evidence>
<proteinExistence type="inferred from homology"/>
<dbReference type="GO" id="GO:0005737">
    <property type="term" value="C:cytoplasm"/>
    <property type="evidence" value="ECO:0007669"/>
    <property type="project" value="UniProtKB-SubCell"/>
</dbReference>
<evidence type="ECO:0000256" key="3">
    <source>
        <dbReference type="ARBA" id="ARBA00022723"/>
    </source>
</evidence>
<keyword evidence="2 11" id="KW-0235">DNA replication</keyword>
<dbReference type="Proteomes" id="UP000229056">
    <property type="component" value="Unassembled WGS sequence"/>
</dbReference>
<dbReference type="SUPFAM" id="SSF46565">
    <property type="entry name" value="Chaperone J-domain"/>
    <property type="match status" value="1"/>
</dbReference>
<dbReference type="Pfam" id="PF01556">
    <property type="entry name" value="DnaJ_C"/>
    <property type="match status" value="1"/>
</dbReference>
<evidence type="ECO:0000256" key="5">
    <source>
        <dbReference type="ARBA" id="ARBA00022771"/>
    </source>
</evidence>
<protein>
    <recommendedName>
        <fullName evidence="10 11">Chaperone protein DnaJ</fullName>
    </recommendedName>
</protein>
<dbReference type="CDD" id="cd10747">
    <property type="entry name" value="DnaJ_C"/>
    <property type="match status" value="1"/>
</dbReference>
<feature type="binding site" evidence="11">
    <location>
        <position position="216"/>
    </location>
    <ligand>
        <name>Zn(2+)</name>
        <dbReference type="ChEBI" id="CHEBI:29105"/>
        <label>1</label>
    </ligand>
</feature>
<keyword evidence="4 11" id="KW-0677">Repeat</keyword>
<dbReference type="InterPro" id="IPR036869">
    <property type="entry name" value="J_dom_sf"/>
</dbReference>
<dbReference type="InterPro" id="IPR002939">
    <property type="entry name" value="DnaJ_C"/>
</dbReference>
<evidence type="ECO:0000256" key="11">
    <source>
        <dbReference type="HAMAP-Rule" id="MF_01152"/>
    </source>
</evidence>
<keyword evidence="7 11" id="KW-0346">Stress response</keyword>
<dbReference type="Gene3D" id="2.10.230.10">
    <property type="entry name" value="Heat shock protein DnaJ, cysteine-rich domain"/>
    <property type="match status" value="1"/>
</dbReference>
<keyword evidence="1 11" id="KW-0963">Cytoplasm</keyword>
<feature type="binding site" evidence="11">
    <location>
        <position position="176"/>
    </location>
    <ligand>
        <name>Zn(2+)</name>
        <dbReference type="ChEBI" id="CHEBI:29105"/>
        <label>2</label>
    </ligand>
</feature>
<name>A0A2H0W3I2_9BACT</name>
<dbReference type="FunFam" id="2.60.260.20:FF:000005">
    <property type="entry name" value="Chaperone protein dnaJ 1, mitochondrial"/>
    <property type="match status" value="1"/>
</dbReference>
<dbReference type="PROSITE" id="PS51188">
    <property type="entry name" value="ZF_CR"/>
    <property type="match status" value="1"/>
</dbReference>
<feature type="binding site" evidence="11">
    <location>
        <position position="173"/>
    </location>
    <ligand>
        <name>Zn(2+)</name>
        <dbReference type="ChEBI" id="CHEBI:29105"/>
        <label>2</label>
    </ligand>
</feature>
<dbReference type="GO" id="GO:0051082">
    <property type="term" value="F:unfolded protein binding"/>
    <property type="evidence" value="ECO:0007669"/>
    <property type="project" value="UniProtKB-UniRule"/>
</dbReference>
<evidence type="ECO:0000256" key="7">
    <source>
        <dbReference type="ARBA" id="ARBA00023016"/>
    </source>
</evidence>
<evidence type="ECO:0000256" key="9">
    <source>
        <dbReference type="ARBA" id="ARBA00061004"/>
    </source>
</evidence>
<dbReference type="GO" id="GO:0006260">
    <property type="term" value="P:DNA replication"/>
    <property type="evidence" value="ECO:0007669"/>
    <property type="project" value="UniProtKB-KW"/>
</dbReference>
<sequence length="361" mass="39276">MAKDYYETLGVKKNASQDEIKKAFRKLAHEHHPDKESGNNDKFKEINEAYQTVGNEQKRKQYDQFGAAGGAGGANYQDFARSQGGNPFGGFSQGGVNFDFGDMGDLGDVFGSFFGGGRSESRQARGADIETELNISFEESVFGVEKDIQLSKKITCHHCQGNGAEPGSKISDCVNCHGTGKISSVQQTILGAFQSQRICPTCQGDGKKYDKKCKVCSGAGVEYGSEKMKVVIPAGIENGQQIRLSGKGEANPKGVAGDLYINIRVAKNPKFQRVGDDIKSDYHISVNQAIFGDKIEVETVDGLVTLKIPAGTQSHTTFKLADKGVPHLRSRGRGDQYVLVIVDIPKNLNRQQRKLLEEISI</sequence>
<dbReference type="EMBL" id="PEZY01000012">
    <property type="protein sequence ID" value="PIS05906.1"/>
    <property type="molecule type" value="Genomic_DNA"/>
</dbReference>
<dbReference type="InterPro" id="IPR036410">
    <property type="entry name" value="HSP_DnaJ_Cys-rich_dom_sf"/>
</dbReference>
<comment type="cofactor">
    <cofactor evidence="11">
        <name>Zn(2+)</name>
        <dbReference type="ChEBI" id="CHEBI:29105"/>
    </cofactor>
    <text evidence="11">Binds 2 Zn(2+) ions per monomer.</text>
</comment>
<dbReference type="GO" id="GO:0042026">
    <property type="term" value="P:protein refolding"/>
    <property type="evidence" value="ECO:0007669"/>
    <property type="project" value="TreeGrafter"/>
</dbReference>
<dbReference type="NCBIfam" id="TIGR02349">
    <property type="entry name" value="DnaJ_bact"/>
    <property type="match status" value="1"/>
</dbReference>
<dbReference type="PRINTS" id="PR00625">
    <property type="entry name" value="JDOMAIN"/>
</dbReference>
<feature type="repeat" description="CXXCXGXG motif" evidence="11">
    <location>
        <begin position="173"/>
        <end position="180"/>
    </location>
</feature>
<feature type="binding site" evidence="11">
    <location>
        <position position="159"/>
    </location>
    <ligand>
        <name>Zn(2+)</name>
        <dbReference type="ChEBI" id="CHEBI:29105"/>
        <label>1</label>
    </ligand>
</feature>